<sequence>MRKRLFYREPSEFTADSPARLLSAALGATLYSPATRPRLADDVVKQGGRGVVSMVLCLEDSIGDADVTAGEENLVRQFADLAGRPGVDLPLLFIRVRTPEQIPDLVRRLGPAVRLLAGFVLPKFTAERGLPFLEALAGAEADSGRRLFAMPVLESPELLYRETRVETLEGIFRVIDKYRDRVLALRLGVTDFCSSYGLRRGPDMTAYDIQIVASVIADVVNMLGRADGTGFTVTGPVWEYFRVQERMFKPMLRQSPFLEVQAVALRETLIEHAMDGLLREISLDRANGLQGKTCIHPSHVLPVHALSVVSHEEFSDAQDILRPERGGGGVLRSAYTNKMNEVKPHRAWAERTMLRAEAFGVANEDIGFVELLAAGLAE</sequence>
<reference evidence="5 6" key="1">
    <citation type="submission" date="2020-08" db="EMBL/GenBank/DDBJ databases">
        <title>Genomic Encyclopedia of Type Strains, Phase III (KMG-III): the genomes of soil and plant-associated and newly described type strains.</title>
        <authorList>
            <person name="Whitman W."/>
        </authorList>
    </citation>
    <scope>NUCLEOTIDE SEQUENCE [LARGE SCALE GENOMIC DNA]</scope>
    <source>
        <strain evidence="5 6">CECT 3271</strain>
    </source>
</reference>
<dbReference type="SUPFAM" id="SSF51621">
    <property type="entry name" value="Phosphoenolpyruvate/pyruvate domain"/>
    <property type="match status" value="1"/>
</dbReference>
<organism evidence="5 6">
    <name type="scientific">Streptomyces calvus</name>
    <dbReference type="NCBI Taxonomy" id="67282"/>
    <lineage>
        <taxon>Bacteria</taxon>
        <taxon>Bacillati</taxon>
        <taxon>Actinomycetota</taxon>
        <taxon>Actinomycetes</taxon>
        <taxon>Kitasatosporales</taxon>
        <taxon>Streptomycetaceae</taxon>
        <taxon>Streptomyces</taxon>
    </lineage>
</organism>
<dbReference type="Proteomes" id="UP000530412">
    <property type="component" value="Unassembled WGS sequence"/>
</dbReference>
<accession>A0AA40SAG1</accession>
<evidence type="ECO:0000256" key="1">
    <source>
        <dbReference type="ARBA" id="ARBA00001946"/>
    </source>
</evidence>
<dbReference type="EMBL" id="JACJIE010000002">
    <property type="protein sequence ID" value="MBA8942912.1"/>
    <property type="molecule type" value="Genomic_DNA"/>
</dbReference>
<evidence type="ECO:0000313" key="6">
    <source>
        <dbReference type="Proteomes" id="UP000530412"/>
    </source>
</evidence>
<proteinExistence type="predicted"/>
<dbReference type="InterPro" id="IPR040442">
    <property type="entry name" value="Pyrv_kinase-like_dom_sf"/>
</dbReference>
<dbReference type="InterPro" id="IPR039480">
    <property type="entry name" value="C-C_Bond_Lyase-like"/>
</dbReference>
<feature type="binding site" evidence="4">
    <location>
        <position position="191"/>
    </location>
    <ligand>
        <name>Mg(2+)</name>
        <dbReference type="ChEBI" id="CHEBI:18420"/>
    </ligand>
</feature>
<dbReference type="GO" id="GO:0016829">
    <property type="term" value="F:lyase activity"/>
    <property type="evidence" value="ECO:0007669"/>
    <property type="project" value="UniProtKB-KW"/>
</dbReference>
<dbReference type="PANTHER" id="PTHR32308">
    <property type="entry name" value="LYASE BETA SUBUNIT, PUTATIVE (AFU_ORTHOLOGUE AFUA_4G13030)-RELATED"/>
    <property type="match status" value="1"/>
</dbReference>
<dbReference type="FunFam" id="3.20.20.60:FF:000036">
    <property type="entry name" value="ATP/GTP-binding protein"/>
    <property type="match status" value="1"/>
</dbReference>
<dbReference type="InterPro" id="IPR011206">
    <property type="entry name" value="Citrate_lyase_beta/mcl1/mcl2"/>
</dbReference>
<dbReference type="Gene3D" id="3.20.20.60">
    <property type="entry name" value="Phosphoenolpyruvate-binding domains"/>
    <property type="match status" value="2"/>
</dbReference>
<keyword evidence="5" id="KW-0456">Lyase</keyword>
<dbReference type="GO" id="GO:0006107">
    <property type="term" value="P:oxaloacetate metabolic process"/>
    <property type="evidence" value="ECO:0007669"/>
    <property type="project" value="TreeGrafter"/>
</dbReference>
<protein>
    <submittedName>
        <fullName evidence="5">Citrate lyase beta subunit</fullName>
    </submittedName>
</protein>
<comment type="cofactor">
    <cofactor evidence="1">
        <name>Mg(2+)</name>
        <dbReference type="ChEBI" id="CHEBI:18420"/>
    </cofactor>
</comment>
<dbReference type="Pfam" id="PF15617">
    <property type="entry name" value="C-C_Bond_Lyase"/>
    <property type="match status" value="1"/>
</dbReference>
<name>A0AA40SAG1_9ACTN</name>
<evidence type="ECO:0000313" key="5">
    <source>
        <dbReference type="EMBL" id="MBA8942912.1"/>
    </source>
</evidence>
<dbReference type="PANTHER" id="PTHR32308:SF10">
    <property type="entry name" value="CITRATE LYASE SUBUNIT BETA"/>
    <property type="match status" value="1"/>
</dbReference>
<evidence type="ECO:0000256" key="4">
    <source>
        <dbReference type="PIRSR" id="PIRSR015582-2"/>
    </source>
</evidence>
<comment type="caution">
    <text evidence="5">The sequence shown here is derived from an EMBL/GenBank/DDBJ whole genome shotgun (WGS) entry which is preliminary data.</text>
</comment>
<keyword evidence="2 4" id="KW-0479">Metal-binding</keyword>
<dbReference type="InterPro" id="IPR015813">
    <property type="entry name" value="Pyrv/PenolPyrv_kinase-like_dom"/>
</dbReference>
<dbReference type="GO" id="GO:0000287">
    <property type="term" value="F:magnesium ion binding"/>
    <property type="evidence" value="ECO:0007669"/>
    <property type="project" value="TreeGrafter"/>
</dbReference>
<gene>
    <name evidence="5" type="ORF">FHS33_001306</name>
</gene>
<dbReference type="PIRSF" id="PIRSF015582">
    <property type="entry name" value="Cit_lyase_B"/>
    <property type="match status" value="1"/>
</dbReference>
<keyword evidence="3 4" id="KW-0460">Magnesium</keyword>
<evidence type="ECO:0000256" key="3">
    <source>
        <dbReference type="ARBA" id="ARBA00022842"/>
    </source>
</evidence>
<dbReference type="AlphaFoldDB" id="A0AA40SAG1"/>
<evidence type="ECO:0000256" key="2">
    <source>
        <dbReference type="ARBA" id="ARBA00022723"/>
    </source>
</evidence>